<evidence type="ECO:0000313" key="1">
    <source>
        <dbReference type="EMBL" id="EOD66174.1"/>
    </source>
</evidence>
<comment type="caution">
    <text evidence="1">The sequence shown here is derived from an EMBL/GenBank/DDBJ whole genome shotgun (WGS) entry which is preliminary data.</text>
</comment>
<dbReference type="EMBL" id="AOUO01000331">
    <property type="protein sequence ID" value="EOD66174.1"/>
    <property type="molecule type" value="Genomic_DNA"/>
</dbReference>
<proteinExistence type="predicted"/>
<protein>
    <submittedName>
        <fullName evidence="1">Uncharacterized protein</fullName>
    </submittedName>
</protein>
<keyword evidence="2" id="KW-1185">Reference proteome</keyword>
<gene>
    <name evidence="1" type="ORF">H480_22902</name>
</gene>
<feature type="non-terminal residue" evidence="1">
    <location>
        <position position="88"/>
    </location>
</feature>
<reference evidence="1 2" key="1">
    <citation type="submission" date="2013-02" db="EMBL/GenBank/DDBJ databases">
        <title>Draft genome sequence of Amycolatopsis vancoresmycina strain DSM 44592T.</title>
        <authorList>
            <person name="Kumar S."/>
            <person name="Kaur N."/>
            <person name="Kaur C."/>
            <person name="Raghava G.P.S."/>
            <person name="Mayilraj S."/>
        </authorList>
    </citation>
    <scope>NUCLEOTIDE SEQUENCE [LARGE SCALE GENOMIC DNA]</scope>
    <source>
        <strain evidence="1 2">DSM 44592</strain>
    </source>
</reference>
<accession>R1I6V4</accession>
<evidence type="ECO:0000313" key="2">
    <source>
        <dbReference type="Proteomes" id="UP000014139"/>
    </source>
</evidence>
<sequence>MLATVTRPDGSEVRLTPTATGEVELRAGGARVVTAAADPYAALPGVSTRLRIDGPADPLGGEPVFTAAARPGDRDPFGRPRLVQIGRA</sequence>
<dbReference type="RefSeq" id="WP_003092361.1">
    <property type="nucleotide sequence ID" value="NZ_AOUO01000331.1"/>
</dbReference>
<name>R1I6V4_9PSEU</name>
<dbReference type="Proteomes" id="UP000014139">
    <property type="component" value="Unassembled WGS sequence"/>
</dbReference>
<dbReference type="AlphaFoldDB" id="R1I6V4"/>
<organism evidence="1 2">
    <name type="scientific">Amycolatopsis vancoresmycina DSM 44592</name>
    <dbReference type="NCBI Taxonomy" id="1292037"/>
    <lineage>
        <taxon>Bacteria</taxon>
        <taxon>Bacillati</taxon>
        <taxon>Actinomycetota</taxon>
        <taxon>Actinomycetes</taxon>
        <taxon>Pseudonocardiales</taxon>
        <taxon>Pseudonocardiaceae</taxon>
        <taxon>Amycolatopsis</taxon>
    </lineage>
</organism>